<keyword evidence="1" id="KW-0812">Transmembrane</keyword>
<protein>
    <submittedName>
        <fullName evidence="2">Uncharacterized protein</fullName>
    </submittedName>
</protein>
<proteinExistence type="predicted"/>
<name>A0A2P2IIK0_RHIMU</name>
<organism evidence="2">
    <name type="scientific">Rhizophora mucronata</name>
    <name type="common">Asiatic mangrove</name>
    <dbReference type="NCBI Taxonomy" id="61149"/>
    <lineage>
        <taxon>Eukaryota</taxon>
        <taxon>Viridiplantae</taxon>
        <taxon>Streptophyta</taxon>
        <taxon>Embryophyta</taxon>
        <taxon>Tracheophyta</taxon>
        <taxon>Spermatophyta</taxon>
        <taxon>Magnoliopsida</taxon>
        <taxon>eudicotyledons</taxon>
        <taxon>Gunneridae</taxon>
        <taxon>Pentapetalae</taxon>
        <taxon>rosids</taxon>
        <taxon>fabids</taxon>
        <taxon>Malpighiales</taxon>
        <taxon>Rhizophoraceae</taxon>
        <taxon>Rhizophora</taxon>
    </lineage>
</organism>
<dbReference type="EMBL" id="GGEC01000576">
    <property type="protein sequence ID" value="MBW81059.1"/>
    <property type="molecule type" value="Transcribed_RNA"/>
</dbReference>
<evidence type="ECO:0000313" key="2">
    <source>
        <dbReference type="EMBL" id="MBW81059.1"/>
    </source>
</evidence>
<evidence type="ECO:0000256" key="1">
    <source>
        <dbReference type="SAM" id="Phobius"/>
    </source>
</evidence>
<keyword evidence="1" id="KW-0472">Membrane</keyword>
<accession>A0A2P2IIK0</accession>
<feature type="transmembrane region" description="Helical" evidence="1">
    <location>
        <begin position="36"/>
        <end position="53"/>
    </location>
</feature>
<sequence length="62" mass="7569">MIISTDFCAYRQIYVDITFRLIVMYLREHLISSGNFKAYLVFLIMLFIVLRAMEFDRLYFFP</sequence>
<keyword evidence="1" id="KW-1133">Transmembrane helix</keyword>
<reference evidence="2" key="1">
    <citation type="submission" date="2018-02" db="EMBL/GenBank/DDBJ databases">
        <title>Rhizophora mucronata_Transcriptome.</title>
        <authorList>
            <person name="Meera S.P."/>
            <person name="Sreeshan A."/>
            <person name="Augustine A."/>
        </authorList>
    </citation>
    <scope>NUCLEOTIDE SEQUENCE</scope>
    <source>
        <tissue evidence="2">Leaf</tissue>
    </source>
</reference>
<dbReference type="AlphaFoldDB" id="A0A2P2IIK0"/>